<dbReference type="OrthoDB" id="1700726at2759"/>
<evidence type="ECO:0000256" key="4">
    <source>
        <dbReference type="ARBA" id="ARBA00022840"/>
    </source>
</evidence>
<evidence type="ECO:0000313" key="8">
    <source>
        <dbReference type="Proteomes" id="UP000001194"/>
    </source>
</evidence>
<keyword evidence="3" id="KW-0547">Nucleotide-binding</keyword>
<dbReference type="GeneID" id="6075297"/>
<dbReference type="GO" id="GO:0005886">
    <property type="term" value="C:plasma membrane"/>
    <property type="evidence" value="ECO:0007669"/>
    <property type="project" value="TreeGrafter"/>
</dbReference>
<accession>B0D7V3</accession>
<dbReference type="HOGENOM" id="CLU_000022_45_2_1"/>
<dbReference type="GO" id="GO:0035336">
    <property type="term" value="P:long-chain fatty-acyl-CoA metabolic process"/>
    <property type="evidence" value="ECO:0007669"/>
    <property type="project" value="TreeGrafter"/>
</dbReference>
<reference evidence="7 8" key="1">
    <citation type="journal article" date="2008" name="Nature">
        <title>The genome of Laccaria bicolor provides insights into mycorrhizal symbiosis.</title>
        <authorList>
            <person name="Martin F."/>
            <person name="Aerts A."/>
            <person name="Ahren D."/>
            <person name="Brun A."/>
            <person name="Danchin E.G.J."/>
            <person name="Duchaussoy F."/>
            <person name="Gibon J."/>
            <person name="Kohler A."/>
            <person name="Lindquist E."/>
            <person name="Pereda V."/>
            <person name="Salamov A."/>
            <person name="Shapiro H.J."/>
            <person name="Wuyts J."/>
            <person name="Blaudez D."/>
            <person name="Buee M."/>
            <person name="Brokstein P."/>
            <person name="Canbaeck B."/>
            <person name="Cohen D."/>
            <person name="Courty P.E."/>
            <person name="Coutinho P.M."/>
            <person name="Delaruelle C."/>
            <person name="Detter J.C."/>
            <person name="Deveau A."/>
            <person name="DiFazio S."/>
            <person name="Duplessis S."/>
            <person name="Fraissinet-Tachet L."/>
            <person name="Lucic E."/>
            <person name="Frey-Klett P."/>
            <person name="Fourrey C."/>
            <person name="Feussner I."/>
            <person name="Gay G."/>
            <person name="Grimwood J."/>
            <person name="Hoegger P.J."/>
            <person name="Jain P."/>
            <person name="Kilaru S."/>
            <person name="Labbe J."/>
            <person name="Lin Y.C."/>
            <person name="Legue V."/>
            <person name="Le Tacon F."/>
            <person name="Marmeisse R."/>
            <person name="Melayah D."/>
            <person name="Montanini B."/>
            <person name="Muratet M."/>
            <person name="Nehls U."/>
            <person name="Niculita-Hirzel H."/>
            <person name="Oudot-Le Secq M.P."/>
            <person name="Peter M."/>
            <person name="Quesneville H."/>
            <person name="Rajashekar B."/>
            <person name="Reich M."/>
            <person name="Rouhier N."/>
            <person name="Schmutz J."/>
            <person name="Yin T."/>
            <person name="Chalot M."/>
            <person name="Henrissat B."/>
            <person name="Kuees U."/>
            <person name="Lucas S."/>
            <person name="Van de Peer Y."/>
            <person name="Podila G.K."/>
            <person name="Polle A."/>
            <person name="Pukkila P.J."/>
            <person name="Richardson P.M."/>
            <person name="Rouze P."/>
            <person name="Sanders I.R."/>
            <person name="Stajich J.E."/>
            <person name="Tunlid A."/>
            <person name="Tuskan G."/>
            <person name="Grigoriev I.V."/>
        </authorList>
    </citation>
    <scope>NUCLEOTIDE SEQUENCE [LARGE SCALE GENOMIC DNA]</scope>
    <source>
        <strain evidence="8">S238N-H82 / ATCC MYA-4686</strain>
    </source>
</reference>
<dbReference type="GO" id="GO:0005524">
    <property type="term" value="F:ATP binding"/>
    <property type="evidence" value="ECO:0007669"/>
    <property type="project" value="UniProtKB-KW"/>
</dbReference>
<evidence type="ECO:0000256" key="3">
    <source>
        <dbReference type="ARBA" id="ARBA00022741"/>
    </source>
</evidence>
<comment type="similarity">
    <text evidence="1">Belongs to the ATP-dependent AMP-binding enzyme family.</text>
</comment>
<dbReference type="Gene3D" id="3.40.50.12780">
    <property type="entry name" value="N-terminal domain of ligase-like"/>
    <property type="match status" value="1"/>
</dbReference>
<evidence type="ECO:0000256" key="2">
    <source>
        <dbReference type="ARBA" id="ARBA00022598"/>
    </source>
</evidence>
<feature type="domain" description="AMP-dependent synthetase/ligase" evidence="6">
    <location>
        <begin position="101"/>
        <end position="510"/>
    </location>
</feature>
<dbReference type="Pfam" id="PF00501">
    <property type="entry name" value="AMP-binding"/>
    <property type="match status" value="1"/>
</dbReference>
<dbReference type="GO" id="GO:0005783">
    <property type="term" value="C:endoplasmic reticulum"/>
    <property type="evidence" value="ECO:0007669"/>
    <property type="project" value="TreeGrafter"/>
</dbReference>
<keyword evidence="4" id="KW-0067">ATP-binding</keyword>
<keyword evidence="2 7" id="KW-0436">Ligase</keyword>
<dbReference type="GO" id="GO:0004467">
    <property type="term" value="F:long-chain fatty acid-CoA ligase activity"/>
    <property type="evidence" value="ECO:0007669"/>
    <property type="project" value="UniProtKB-EC"/>
</dbReference>
<dbReference type="KEGG" id="lbc:LACBIDRAFT_319094"/>
<sequence>MKVHTNKPGYYGEGSVEVEAPAGPGEGPIRRCTLSKDGLVTQPFEGIDTVYDIVEYAARTHGSRKALGWRDVVNVIEEEKEVTKVIDGQEVKEKKKWKFFELSDYKYLSFIEVKEAVSEIARALIHLGVTSDDVINVYSQTSVNWQLMSHACASISTTIATAYDTLGEEGLTHSLNEPNCAGLFTNAELLPTLLKVLANTPTVKYVIFDGEPGKDIVDKLQAVRETIQVFSLDKLRETGRALPKDSLAARRPKPDSTALIMYTSGSTGAPKGVCITHSNLIASVGAVYVLLGHHLTYEDSYLAYLPLAHVLEFIVEMCMLFVGMPSGFGRVKTLTDASVRKCKGDIGAFRPSIMVGVPAVWETIRKGILTKVNSSGTIKKGMFNGAMAAKKNNVPILAALADSVVLSGVRAATGGRLRIALSGGAAISRETQEFLTTALVIVLQGYGMTESCGMCAILPPELMRYGSVGLPVPCIEVKFLDVPDAGYLSTNNPPQGEVCIRGPSVVKGYFKRPDLNSDETIFTKDGWLRTGDVGQWNPDGTLSLIDRLKNLIKLASGEYIALERLESIYKACNLVGNICVHATQEAKQPMAVIIPHEAHLRQFLDGKGISSSQQLDALCHDPKVKEIVLKECNAVGKKNGFKPTELLQAVILTAEEWTPENGLVTAAQKIQRAKIAKLFRDDIEQVYKNQ</sequence>
<evidence type="ECO:0000256" key="5">
    <source>
        <dbReference type="ARBA" id="ARBA00036813"/>
    </source>
</evidence>
<evidence type="ECO:0000256" key="1">
    <source>
        <dbReference type="ARBA" id="ARBA00006432"/>
    </source>
</evidence>
<dbReference type="STRING" id="486041.B0D7V3"/>
<dbReference type="GO" id="GO:0005811">
    <property type="term" value="C:lipid droplet"/>
    <property type="evidence" value="ECO:0007669"/>
    <property type="project" value="TreeGrafter"/>
</dbReference>
<protein>
    <submittedName>
        <fullName evidence="7">Long-chain-fatty-acid-CoA-ligase</fullName>
    </submittedName>
</protein>
<dbReference type="InterPro" id="IPR042099">
    <property type="entry name" value="ANL_N_sf"/>
</dbReference>
<evidence type="ECO:0000313" key="7">
    <source>
        <dbReference type="EMBL" id="EDR09710.1"/>
    </source>
</evidence>
<name>B0D7V3_LACBS</name>
<organism evidence="8">
    <name type="scientific">Laccaria bicolor (strain S238N-H82 / ATCC MYA-4686)</name>
    <name type="common">Bicoloured deceiver</name>
    <name type="synonym">Laccaria laccata var. bicolor</name>
    <dbReference type="NCBI Taxonomy" id="486041"/>
    <lineage>
        <taxon>Eukaryota</taxon>
        <taxon>Fungi</taxon>
        <taxon>Dikarya</taxon>
        <taxon>Basidiomycota</taxon>
        <taxon>Agaricomycotina</taxon>
        <taxon>Agaricomycetes</taxon>
        <taxon>Agaricomycetidae</taxon>
        <taxon>Agaricales</taxon>
        <taxon>Agaricineae</taxon>
        <taxon>Hydnangiaceae</taxon>
        <taxon>Laccaria</taxon>
    </lineage>
</organism>
<dbReference type="FunCoup" id="B0D7V3">
    <property type="interactions" value="189"/>
</dbReference>
<evidence type="ECO:0000259" key="6">
    <source>
        <dbReference type="Pfam" id="PF00501"/>
    </source>
</evidence>
<dbReference type="InterPro" id="IPR000873">
    <property type="entry name" value="AMP-dep_synth/lig_dom"/>
</dbReference>
<dbReference type="RefSeq" id="XP_001880059.1">
    <property type="nucleotide sequence ID" value="XM_001880024.1"/>
</dbReference>
<dbReference type="PANTHER" id="PTHR43272:SF83">
    <property type="entry name" value="ACYL-COA SYNTHETASE LONG-CHAIN, ISOFORM J"/>
    <property type="match status" value="1"/>
</dbReference>
<dbReference type="InterPro" id="IPR020845">
    <property type="entry name" value="AMP-binding_CS"/>
</dbReference>
<dbReference type="Proteomes" id="UP000001194">
    <property type="component" value="Unassembled WGS sequence"/>
</dbReference>
<comment type="catalytic activity">
    <reaction evidence="5">
        <text>a long-chain fatty acid + ATP + CoA = a long-chain fatty acyl-CoA + AMP + diphosphate</text>
        <dbReference type="Rhea" id="RHEA:15421"/>
        <dbReference type="ChEBI" id="CHEBI:30616"/>
        <dbReference type="ChEBI" id="CHEBI:33019"/>
        <dbReference type="ChEBI" id="CHEBI:57287"/>
        <dbReference type="ChEBI" id="CHEBI:57560"/>
        <dbReference type="ChEBI" id="CHEBI:83139"/>
        <dbReference type="ChEBI" id="CHEBI:456215"/>
        <dbReference type="EC" id="6.2.1.3"/>
    </reaction>
</comment>
<dbReference type="PANTHER" id="PTHR43272">
    <property type="entry name" value="LONG-CHAIN-FATTY-ACID--COA LIGASE"/>
    <property type="match status" value="1"/>
</dbReference>
<proteinExistence type="inferred from homology"/>
<dbReference type="InParanoid" id="B0D7V3"/>
<dbReference type="PROSITE" id="PS00455">
    <property type="entry name" value="AMP_BINDING"/>
    <property type="match status" value="1"/>
</dbReference>
<gene>
    <name evidence="7" type="primary">LCF</name>
    <name evidence="7" type="ORF">LACBIDRAFT_319094</name>
</gene>
<keyword evidence="8" id="KW-1185">Reference proteome</keyword>
<dbReference type="SUPFAM" id="SSF56801">
    <property type="entry name" value="Acetyl-CoA synthetase-like"/>
    <property type="match status" value="1"/>
</dbReference>
<dbReference type="EMBL" id="DS547099">
    <property type="protein sequence ID" value="EDR09710.1"/>
    <property type="molecule type" value="Genomic_DNA"/>
</dbReference>
<dbReference type="AlphaFoldDB" id="B0D7V3"/>